<dbReference type="GO" id="GO:0009279">
    <property type="term" value="C:cell outer membrane"/>
    <property type="evidence" value="ECO:0007669"/>
    <property type="project" value="UniProtKB-SubCell"/>
</dbReference>
<dbReference type="InterPro" id="IPR000531">
    <property type="entry name" value="Beta-barrel_TonB"/>
</dbReference>
<evidence type="ECO:0000256" key="7">
    <source>
        <dbReference type="ARBA" id="ARBA00023136"/>
    </source>
</evidence>
<comment type="subcellular location">
    <subcellularLocation>
        <location evidence="1 9">Cell outer membrane</location>
        <topology evidence="1 9">Multi-pass membrane protein</topology>
    </subcellularLocation>
</comment>
<dbReference type="PANTHER" id="PTHR40980">
    <property type="entry name" value="PLUG DOMAIN-CONTAINING PROTEIN"/>
    <property type="match status" value="1"/>
</dbReference>
<reference evidence="16 17" key="1">
    <citation type="journal article" date="2015" name="Stand. Genomic Sci.">
        <title>Genomic Encyclopedia of Bacterial and Archaeal Type Strains, Phase III: the genomes of soil and plant-associated and newly described type strains.</title>
        <authorList>
            <person name="Whitman W.B."/>
            <person name="Woyke T."/>
            <person name="Klenk H.P."/>
            <person name="Zhou Y."/>
            <person name="Lilburn T.G."/>
            <person name="Beck B.J."/>
            <person name="De Vos P."/>
            <person name="Vandamme P."/>
            <person name="Eisen J.A."/>
            <person name="Garrity G."/>
            <person name="Hugenholtz P."/>
            <person name="Kyrpides N.C."/>
        </authorList>
    </citation>
    <scope>NUCLEOTIDE SEQUENCE [LARGE SCALE GENOMIC DNA]</scope>
    <source>
        <strain evidence="16 17">CGMCC 1.10821</strain>
    </source>
</reference>
<dbReference type="InterPro" id="IPR039426">
    <property type="entry name" value="TonB-dep_rcpt-like"/>
</dbReference>
<feature type="chain" id="PRO_5021820268" evidence="13">
    <location>
        <begin position="25"/>
        <end position="883"/>
    </location>
</feature>
<evidence type="ECO:0000256" key="12">
    <source>
        <dbReference type="SAM" id="MobiDB-lite"/>
    </source>
</evidence>
<dbReference type="SUPFAM" id="SSF56935">
    <property type="entry name" value="Porins"/>
    <property type="match status" value="1"/>
</dbReference>
<evidence type="ECO:0000256" key="2">
    <source>
        <dbReference type="ARBA" id="ARBA00022448"/>
    </source>
</evidence>
<keyword evidence="8 9" id="KW-0998">Cell outer membrane</keyword>
<dbReference type="InterPro" id="IPR037066">
    <property type="entry name" value="Plug_dom_sf"/>
</dbReference>
<evidence type="ECO:0000256" key="8">
    <source>
        <dbReference type="ARBA" id="ARBA00023237"/>
    </source>
</evidence>
<dbReference type="EMBL" id="VLKN01000001">
    <property type="protein sequence ID" value="TWI05897.1"/>
    <property type="molecule type" value="Genomic_DNA"/>
</dbReference>
<feature type="region of interest" description="Disordered" evidence="12">
    <location>
        <begin position="26"/>
        <end position="46"/>
    </location>
</feature>
<proteinExistence type="inferred from homology"/>
<dbReference type="Gene3D" id="2.170.130.10">
    <property type="entry name" value="TonB-dependent receptor, plug domain"/>
    <property type="match status" value="1"/>
</dbReference>
<dbReference type="PROSITE" id="PS01156">
    <property type="entry name" value="TONB_DEPENDENT_REC_2"/>
    <property type="match status" value="1"/>
</dbReference>
<keyword evidence="3 9" id="KW-1134">Transmembrane beta strand</keyword>
<dbReference type="InterPro" id="IPR012910">
    <property type="entry name" value="Plug_dom"/>
</dbReference>
<keyword evidence="16" id="KW-0675">Receptor</keyword>
<organism evidence="16 17">
    <name type="scientific">Luteimonas cucumeris</name>
    <dbReference type="NCBI Taxonomy" id="985012"/>
    <lineage>
        <taxon>Bacteria</taxon>
        <taxon>Pseudomonadati</taxon>
        <taxon>Pseudomonadota</taxon>
        <taxon>Gammaproteobacteria</taxon>
        <taxon>Lysobacterales</taxon>
        <taxon>Lysobacteraceae</taxon>
        <taxon>Luteimonas</taxon>
    </lineage>
</organism>
<dbReference type="AlphaFoldDB" id="A0A562LE36"/>
<evidence type="ECO:0000256" key="11">
    <source>
        <dbReference type="RuleBase" id="RU003357"/>
    </source>
</evidence>
<sequence>MKYRRSVLSAAIVTCLGFATHAHAQDTPAQDSTAQETAPQQQPTTELETITVTGIRASLQQALQTKRDANAVVEALSAEDLGEFPNTNVAEAMTQIPGVTIDRRFGQGERVSIDGTDPSLNLTFLDGHPVAQSIWLFGEQPNRGFDQTQIAAEIIGRLEVYKSSEARLPEGSLGGTVFMHTRKPLDLDANSITGTLGFNYNDQAGKVKPSVSALYSWKNPEETFGFVVAAQHYEEQVDRQGVEIFGYVPASMFPNAAGVDPNAQVPNFVNAAWFQQTRKRDSITATLQFRPSDAWEFNLNALYIKEDFANYNQSTYNFLTTRPESVDQLTPGGNGIVTGGHSGPDSLVFYDNNVRASEPVTKGLDLQGAYYGDGWKLSGQIGQSKSDNDLKQWFIEPVFTGGFSWDINNGIRYDDPVAAGNPANWRAEGFMGNHGIVNTETEDTYGQLDFSIDFDSVFNQLLFGVRRHEHNENLLSNVYGIPPVGDLSQVGTLGFVDHTGFGPSHGRPVQVGRDNVINWVNNGPPNFANPDAGTFFNGTFDFTQTNSSAYTQLNFSSDRWRGNVGLRYVRAEIESTGFNLGGDAPSLPVQPQWRVSHQNDNSYVLPSLNAAFYVTDDFLLRFAAAKVVAWAPYNQMAPTTFLNDTTLLGSGGNPDLGAYESANYNLSAEWYFADEALLAASLFYKDIDNFIETDAGIERQFNSLSDDPDPELFEEFVAQGLCTADGFCNYAITRPRNAGNGKIKGVNLSYQQPFADTGFGITANYTFADGETAAGNDLPYQSRNQYNLSPYYEKGPFSARVTYGWRSEYLAGGFVAGAPPVSVDEYADLGASLGWKFSEQVQLNFDAQNLLDEEYFQYFEEKFQPANRYSTGRRYQVSLQLRF</sequence>
<dbReference type="PANTHER" id="PTHR40980:SF3">
    <property type="entry name" value="TONB-DEPENDENT RECEPTOR-LIKE BETA-BARREL DOMAIN-CONTAINING PROTEIN"/>
    <property type="match status" value="1"/>
</dbReference>
<evidence type="ECO:0000256" key="3">
    <source>
        <dbReference type="ARBA" id="ARBA00022452"/>
    </source>
</evidence>
<dbReference type="NCBIfam" id="TIGR01782">
    <property type="entry name" value="TonB-Xanth-Caul"/>
    <property type="match status" value="1"/>
</dbReference>
<dbReference type="Pfam" id="PF07715">
    <property type="entry name" value="Plug"/>
    <property type="match status" value="1"/>
</dbReference>
<dbReference type="InterPro" id="IPR036942">
    <property type="entry name" value="Beta-barrel_TonB_sf"/>
</dbReference>
<dbReference type="PROSITE" id="PS52016">
    <property type="entry name" value="TONB_DEPENDENT_REC_3"/>
    <property type="match status" value="1"/>
</dbReference>
<dbReference type="InterPro" id="IPR010104">
    <property type="entry name" value="TonB_rcpt_bac"/>
</dbReference>
<evidence type="ECO:0000256" key="9">
    <source>
        <dbReference type="PROSITE-ProRule" id="PRU01360"/>
    </source>
</evidence>
<evidence type="ECO:0000259" key="14">
    <source>
        <dbReference type="Pfam" id="PF00593"/>
    </source>
</evidence>
<evidence type="ECO:0000313" key="17">
    <source>
        <dbReference type="Proteomes" id="UP000315167"/>
    </source>
</evidence>
<feature type="domain" description="TonB-dependent receptor plug" evidence="15">
    <location>
        <begin position="66"/>
        <end position="176"/>
    </location>
</feature>
<name>A0A562LE36_9GAMM</name>
<evidence type="ECO:0000256" key="10">
    <source>
        <dbReference type="PROSITE-ProRule" id="PRU10144"/>
    </source>
</evidence>
<evidence type="ECO:0000256" key="5">
    <source>
        <dbReference type="ARBA" id="ARBA00022729"/>
    </source>
</evidence>
<dbReference type="Gene3D" id="2.40.170.20">
    <property type="entry name" value="TonB-dependent receptor, beta-barrel domain"/>
    <property type="match status" value="1"/>
</dbReference>
<evidence type="ECO:0000256" key="4">
    <source>
        <dbReference type="ARBA" id="ARBA00022692"/>
    </source>
</evidence>
<dbReference type="RefSeq" id="WP_144897679.1">
    <property type="nucleotide sequence ID" value="NZ_VLKN01000001.1"/>
</dbReference>
<evidence type="ECO:0000256" key="1">
    <source>
        <dbReference type="ARBA" id="ARBA00004571"/>
    </source>
</evidence>
<keyword evidence="4 9" id="KW-0812">Transmembrane</keyword>
<keyword evidence="6 11" id="KW-0798">TonB box</keyword>
<dbReference type="Pfam" id="PF00593">
    <property type="entry name" value="TonB_dep_Rec_b-barrel"/>
    <property type="match status" value="1"/>
</dbReference>
<evidence type="ECO:0000259" key="15">
    <source>
        <dbReference type="Pfam" id="PF07715"/>
    </source>
</evidence>
<feature type="short sequence motif" description="TonB C-terminal box" evidence="10">
    <location>
        <begin position="866"/>
        <end position="883"/>
    </location>
</feature>
<dbReference type="InterPro" id="IPR010917">
    <property type="entry name" value="TonB_rcpt_CS"/>
</dbReference>
<feature type="signal peptide" evidence="13">
    <location>
        <begin position="1"/>
        <end position="24"/>
    </location>
</feature>
<feature type="domain" description="TonB-dependent receptor-like beta-barrel" evidence="14">
    <location>
        <begin position="421"/>
        <end position="850"/>
    </location>
</feature>
<evidence type="ECO:0000256" key="13">
    <source>
        <dbReference type="SAM" id="SignalP"/>
    </source>
</evidence>
<dbReference type="Proteomes" id="UP000315167">
    <property type="component" value="Unassembled WGS sequence"/>
</dbReference>
<dbReference type="OrthoDB" id="8727862at2"/>
<evidence type="ECO:0000313" key="16">
    <source>
        <dbReference type="EMBL" id="TWI05897.1"/>
    </source>
</evidence>
<comment type="similarity">
    <text evidence="9 11">Belongs to the TonB-dependent receptor family.</text>
</comment>
<keyword evidence="17" id="KW-1185">Reference proteome</keyword>
<keyword evidence="7 9" id="KW-0472">Membrane</keyword>
<accession>A0A562LE36</accession>
<protein>
    <submittedName>
        <fullName evidence="16">TonB-dependent receptor</fullName>
    </submittedName>
</protein>
<evidence type="ECO:0000256" key="6">
    <source>
        <dbReference type="ARBA" id="ARBA00023077"/>
    </source>
</evidence>
<keyword evidence="2 9" id="KW-0813">Transport</keyword>
<gene>
    <name evidence="16" type="ORF">IP90_00159</name>
</gene>
<keyword evidence="5 13" id="KW-0732">Signal</keyword>
<dbReference type="CDD" id="cd01347">
    <property type="entry name" value="ligand_gated_channel"/>
    <property type="match status" value="1"/>
</dbReference>
<feature type="compositionally biased region" description="Low complexity" evidence="12">
    <location>
        <begin position="33"/>
        <end position="46"/>
    </location>
</feature>
<comment type="caution">
    <text evidence="16">The sequence shown here is derived from an EMBL/GenBank/DDBJ whole genome shotgun (WGS) entry which is preliminary data.</text>
</comment>